<dbReference type="GO" id="GO:0005509">
    <property type="term" value="F:calcium ion binding"/>
    <property type="evidence" value="ECO:0007669"/>
    <property type="project" value="InterPro"/>
</dbReference>
<accession>A0A2A2GBT9</accession>
<sequence length="956" mass="101574">MEELRMTSTSQLNIINLQVEAEDQIAIDRANGTYEANLAANSKYYLWQSDFQTIPTSMWGNPELYASHLRKALPEVTTLRLPFNANSFNADGSLHPQYERFLEAAAKEGFNFIMVQMNGAAQTLKASGPNALQDMRDALTGAVYDNMEQGWRQMLDWMDAHPTVSAAVYAYEVVNEPAAYNTATFYADKRYEGLQDFVSLYAQHMVQLGQMISERSGDAKIMVGGWNYSADFQQLADIRMGDGSALDYIRTGLGDSLVWSAHLYPGWQGTSGLFDPDDVRAVLDDIYAPILDDALILTETNAQGNEAYNLISDHKEVQGFTQAYDWFADNGVAVSWFTGSQYGESNLSRMDPDGTLRFVQQASYGAAMDAFSLGGEDAVHAGNETVEIQLIRGRLRNQTNDPDYEALNPFDIAQHLGLGFGHGGNDTLIGSAEANNFLYGGTGNDSVLGSKLDDFLYGQDDNDVVNGGASGHDHLFGGRGTDRIIGGAGVTQMYGGAGGDTFVAHPRGRTILVDYSPSEGDFLIVNEAGFSADDFRAQAQHINWDNTGAPDLQVTLPNGGEIILIGMGDRLEEVVASLLPQEGNVDPADPVTDDDLLQGRPGIDVLYGGLGSDTIYGDPEGGIGDDQLSGDEGNDLIYGMGGSDRLGGGDGNDTLYGGYGADLLFGGLHNDLLQGDADNDALYGDNGSDTLNAGGGSDLLYGGGADDILDGGDGDDLLAGEGGNDEMSGGNGLDTLRGGNGNDILYGNESNDSIFGDKNNDTIYGDGGQDELYGGTEDDVLNGGYSNDRLFGDSGDDVINGGDGVDQLYGGTGADRLNGEIGRDEIYGGDGDDAVYGGTMDDSIYGGADNDIIYGEAGNDWLSGGPGQDMINGGGGSDTFVFSFGDQNLRVADFSIRQYDLLRVDSALLGGAATLAALEERSSLTEAGLLIEFETGDAILMANFRGTLTGSLVEFF</sequence>
<evidence type="ECO:0000313" key="5">
    <source>
        <dbReference type="Proteomes" id="UP000218023"/>
    </source>
</evidence>
<dbReference type="OrthoDB" id="7749175at2"/>
<dbReference type="AlphaFoldDB" id="A0A2A2GBT9"/>
<proteinExistence type="predicted"/>
<dbReference type="PRINTS" id="PR00313">
    <property type="entry name" value="CABNDNGRPT"/>
</dbReference>
<organism evidence="4 5">
    <name type="scientific">Paracoccus salipaludis</name>
    <dbReference type="NCBI Taxonomy" id="2032623"/>
    <lineage>
        <taxon>Bacteria</taxon>
        <taxon>Pseudomonadati</taxon>
        <taxon>Pseudomonadota</taxon>
        <taxon>Alphaproteobacteria</taxon>
        <taxon>Rhodobacterales</taxon>
        <taxon>Paracoccaceae</taxon>
        <taxon>Paracoccus</taxon>
    </lineage>
</organism>
<dbReference type="InterPro" id="IPR011049">
    <property type="entry name" value="Serralysin-like_metalloprot_C"/>
</dbReference>
<reference evidence="4 5" key="1">
    <citation type="submission" date="2017-09" db="EMBL/GenBank/DDBJ databases">
        <title>Paracoccus alkalisoli sp. nov., isolated from saline alkaline soil.</title>
        <authorList>
            <person name="Dong X."/>
            <person name="Zhang G."/>
        </authorList>
    </citation>
    <scope>NUCLEOTIDE SEQUENCE [LARGE SCALE GENOMIC DNA]</scope>
    <source>
        <strain evidence="4 5">WN007</strain>
    </source>
</reference>
<dbReference type="SUPFAM" id="SSF51445">
    <property type="entry name" value="(Trans)glycosidases"/>
    <property type="match status" value="1"/>
</dbReference>
<comment type="caution">
    <text evidence="4">The sequence shown here is derived from an EMBL/GenBank/DDBJ whole genome shotgun (WGS) entry which is preliminary data.</text>
</comment>
<dbReference type="InterPro" id="IPR001343">
    <property type="entry name" value="Hemolysn_Ca-bd"/>
</dbReference>
<dbReference type="PANTHER" id="PTHR38340">
    <property type="entry name" value="S-LAYER PROTEIN"/>
    <property type="match status" value="1"/>
</dbReference>
<dbReference type="Gene3D" id="2.150.10.10">
    <property type="entry name" value="Serralysin-like metalloprotease, C-terminal"/>
    <property type="match status" value="7"/>
</dbReference>
<dbReference type="InterPro" id="IPR050557">
    <property type="entry name" value="RTX_toxin/Mannuronan_C5-epim"/>
</dbReference>
<protein>
    <submittedName>
        <fullName evidence="4">Uncharacterized protein</fullName>
    </submittedName>
</protein>
<evidence type="ECO:0000313" key="4">
    <source>
        <dbReference type="EMBL" id="PAU95031.1"/>
    </source>
</evidence>
<dbReference type="Proteomes" id="UP000218023">
    <property type="component" value="Unassembled WGS sequence"/>
</dbReference>
<gene>
    <name evidence="4" type="ORF">CK240_16805</name>
</gene>
<feature type="region of interest" description="Disordered" evidence="3">
    <location>
        <begin position="712"/>
        <end position="734"/>
    </location>
</feature>
<dbReference type="GO" id="GO:0005576">
    <property type="term" value="C:extracellular region"/>
    <property type="evidence" value="ECO:0007669"/>
    <property type="project" value="UniProtKB-SubCell"/>
</dbReference>
<dbReference type="SUPFAM" id="SSF51120">
    <property type="entry name" value="beta-Roll"/>
    <property type="match status" value="3"/>
</dbReference>
<dbReference type="InterPro" id="IPR017853">
    <property type="entry name" value="GH"/>
</dbReference>
<name>A0A2A2GBT9_9RHOB</name>
<dbReference type="EMBL" id="NSJZ01000037">
    <property type="protein sequence ID" value="PAU95031.1"/>
    <property type="molecule type" value="Genomic_DNA"/>
</dbReference>
<dbReference type="InterPro" id="IPR018511">
    <property type="entry name" value="Hemolysin-typ_Ca-bd_CS"/>
</dbReference>
<evidence type="ECO:0000256" key="1">
    <source>
        <dbReference type="ARBA" id="ARBA00004613"/>
    </source>
</evidence>
<dbReference type="Gene3D" id="3.20.20.80">
    <property type="entry name" value="Glycosidases"/>
    <property type="match status" value="1"/>
</dbReference>
<dbReference type="PROSITE" id="PS00330">
    <property type="entry name" value="HEMOLYSIN_CALCIUM"/>
    <property type="match status" value="5"/>
</dbReference>
<dbReference type="Pfam" id="PF00353">
    <property type="entry name" value="HemolysinCabind"/>
    <property type="match status" value="8"/>
</dbReference>
<keyword evidence="5" id="KW-1185">Reference proteome</keyword>
<comment type="subcellular location">
    <subcellularLocation>
        <location evidence="1">Secreted</location>
    </subcellularLocation>
</comment>
<evidence type="ECO:0000256" key="3">
    <source>
        <dbReference type="SAM" id="MobiDB-lite"/>
    </source>
</evidence>
<dbReference type="PANTHER" id="PTHR38340:SF1">
    <property type="entry name" value="S-LAYER PROTEIN"/>
    <property type="match status" value="1"/>
</dbReference>
<keyword evidence="2" id="KW-0964">Secreted</keyword>
<evidence type="ECO:0000256" key="2">
    <source>
        <dbReference type="ARBA" id="ARBA00022525"/>
    </source>
</evidence>